<dbReference type="AlphaFoldDB" id="A0A9P7BPC7"/>
<proteinExistence type="predicted"/>
<evidence type="ECO:0000256" key="1">
    <source>
        <dbReference type="SAM" id="Phobius"/>
    </source>
</evidence>
<protein>
    <submittedName>
        <fullName evidence="2">Uncharacterized protein</fullName>
    </submittedName>
</protein>
<keyword evidence="1" id="KW-0812">Transmembrane</keyword>
<reference evidence="2" key="1">
    <citation type="journal article" date="2020" name="Microb. Genom.">
        <title>Genetic diversity of clinical and environmental Mucorales isolates obtained from an investigation of mucormycosis cases among solid organ transplant recipients.</title>
        <authorList>
            <person name="Nguyen M.H."/>
            <person name="Kaul D."/>
            <person name="Muto C."/>
            <person name="Cheng S.J."/>
            <person name="Richter R.A."/>
            <person name="Bruno V.M."/>
            <person name="Liu G."/>
            <person name="Beyhan S."/>
            <person name="Sundermann A.J."/>
            <person name="Mounaud S."/>
            <person name="Pasculle A.W."/>
            <person name="Nierman W.C."/>
            <person name="Driscoll E."/>
            <person name="Cumbie R."/>
            <person name="Clancy C.J."/>
            <person name="Dupont C.L."/>
        </authorList>
    </citation>
    <scope>NUCLEOTIDE SEQUENCE</scope>
    <source>
        <strain evidence="2">GL11</strain>
    </source>
</reference>
<dbReference type="OrthoDB" id="2355444at2759"/>
<organism evidence="2 3">
    <name type="scientific">Rhizopus oryzae</name>
    <name type="common">Mucormycosis agent</name>
    <name type="synonym">Rhizopus arrhizus var. delemar</name>
    <dbReference type="NCBI Taxonomy" id="64495"/>
    <lineage>
        <taxon>Eukaryota</taxon>
        <taxon>Fungi</taxon>
        <taxon>Fungi incertae sedis</taxon>
        <taxon>Mucoromycota</taxon>
        <taxon>Mucoromycotina</taxon>
        <taxon>Mucoromycetes</taxon>
        <taxon>Mucorales</taxon>
        <taxon>Mucorineae</taxon>
        <taxon>Rhizopodaceae</taxon>
        <taxon>Rhizopus</taxon>
    </lineage>
</organism>
<comment type="caution">
    <text evidence="2">The sequence shown here is derived from an EMBL/GenBank/DDBJ whole genome shotgun (WGS) entry which is preliminary data.</text>
</comment>
<feature type="transmembrane region" description="Helical" evidence="1">
    <location>
        <begin position="185"/>
        <end position="203"/>
    </location>
</feature>
<evidence type="ECO:0000313" key="2">
    <source>
        <dbReference type="EMBL" id="KAG1303857.1"/>
    </source>
</evidence>
<accession>A0A9P7BPC7</accession>
<gene>
    <name evidence="2" type="ORF">G6F64_009705</name>
</gene>
<evidence type="ECO:0000313" key="3">
    <source>
        <dbReference type="Proteomes" id="UP000716291"/>
    </source>
</evidence>
<keyword evidence="1" id="KW-1133">Transmembrane helix</keyword>
<dbReference type="Proteomes" id="UP000716291">
    <property type="component" value="Unassembled WGS sequence"/>
</dbReference>
<dbReference type="EMBL" id="JAANQT010001827">
    <property type="protein sequence ID" value="KAG1303857.1"/>
    <property type="molecule type" value="Genomic_DNA"/>
</dbReference>
<keyword evidence="3" id="KW-1185">Reference proteome</keyword>
<name>A0A9P7BPC7_RHIOR</name>
<keyword evidence="1" id="KW-0472">Membrane</keyword>
<sequence length="221" mass="26000">MSEVQLKDFISGQIMSLNEWIKHELLRIQNKIEPRHCQSYSELIQVIEEPFRFQSDKRSNSSAASPSQTSNNTMFYSSYAAKLHVLERIKTSLIPENTQLPTSAHLYRAFFLLLQSNVRSPQQLLSELDRLRLALKQKKPIDSFRSKTRLMMILFGKIQLTKHLVRPWQIVCEWMAIIHHDPNMIYQWIQLTIAIFVVAKTIYIKKLAFHIKQSVPEHRVK</sequence>